<evidence type="ECO:0000313" key="2">
    <source>
        <dbReference type="Proteomes" id="UP000264980"/>
    </source>
</evidence>
<accession>A0A345CZC9</accession>
<organism evidence="1 2">
    <name type="scientific">Erwinia tracheiphila</name>
    <dbReference type="NCBI Taxonomy" id="65700"/>
    <lineage>
        <taxon>Bacteria</taxon>
        <taxon>Pseudomonadati</taxon>
        <taxon>Pseudomonadota</taxon>
        <taxon>Gammaproteobacteria</taxon>
        <taxon>Enterobacterales</taxon>
        <taxon>Erwiniaceae</taxon>
        <taxon>Erwinia</taxon>
    </lineage>
</organism>
<dbReference type="InterPro" id="IPR058522">
    <property type="entry name" value="DUF8209"/>
</dbReference>
<name>A0A345CZC9_9GAMM</name>
<gene>
    <name evidence="1" type="ORF">AV903_12000</name>
</gene>
<sequence length="146" mass="15942">MADYRGFTNLSPGELFFWVSVDVVSKHFVGLVTSTVNLAAAAILLAGDNNIYVPGKLGGATYGTSRASLWCRKYIKNFTLSRPVPTLVGGPNPFKVKIRTTNNLAAAIGRTIPVVGWVIVGSDIGLIMWKAVNKYNNIVKKEDRIW</sequence>
<dbReference type="Pfam" id="PF26636">
    <property type="entry name" value="DUF8209"/>
    <property type="match status" value="1"/>
</dbReference>
<dbReference type="EMBL" id="CP013970">
    <property type="protein sequence ID" value="AXF78796.1"/>
    <property type="molecule type" value="Genomic_DNA"/>
</dbReference>
<evidence type="ECO:0000313" key="1">
    <source>
        <dbReference type="EMBL" id="AXF78796.1"/>
    </source>
</evidence>
<reference evidence="1 2" key="1">
    <citation type="submission" date="2016-01" db="EMBL/GenBank/DDBJ databases">
        <authorList>
            <person name="Oliw E.H."/>
        </authorList>
    </citation>
    <scope>NUCLEOTIDE SEQUENCE [LARGE SCALE GENOMIC DNA]</scope>
    <source>
        <strain evidence="1 2">MDcuke</strain>
    </source>
</reference>
<evidence type="ECO:0008006" key="3">
    <source>
        <dbReference type="Google" id="ProtNLM"/>
    </source>
</evidence>
<dbReference type="AlphaFoldDB" id="A0A345CZC9"/>
<dbReference type="InterPro" id="IPR058064">
    <property type="entry name" value="STM2901-like"/>
</dbReference>
<dbReference type="Proteomes" id="UP000264980">
    <property type="component" value="Chromosome"/>
</dbReference>
<dbReference type="NCBIfam" id="NF045926">
    <property type="entry name" value="STM2901_fam"/>
    <property type="match status" value="1"/>
</dbReference>
<protein>
    <recommendedName>
        <fullName evidence="3">Phage membrane protein</fullName>
    </recommendedName>
</protein>
<proteinExistence type="predicted"/>